<dbReference type="EMBL" id="AEWV01000046">
    <property type="protein sequence ID" value="EGC16166.1"/>
    <property type="molecule type" value="Genomic_DNA"/>
</dbReference>
<dbReference type="InterPro" id="IPR001082">
    <property type="entry name" value="Pilin"/>
</dbReference>
<dbReference type="Proteomes" id="UP000004088">
    <property type="component" value="Unassembled WGS sequence"/>
</dbReference>
<dbReference type="STRING" id="888741.HMPREF9098_2489"/>
<dbReference type="Gene3D" id="3.30.700.10">
    <property type="entry name" value="Glycoprotein, Type 4 Pilin"/>
    <property type="match status" value="1"/>
</dbReference>
<keyword evidence="2" id="KW-1185">Reference proteome</keyword>
<evidence type="ECO:0000313" key="1">
    <source>
        <dbReference type="EMBL" id="EGC16166.1"/>
    </source>
</evidence>
<dbReference type="GO" id="GO:0007155">
    <property type="term" value="P:cell adhesion"/>
    <property type="evidence" value="ECO:0007669"/>
    <property type="project" value="InterPro"/>
</dbReference>
<dbReference type="Pfam" id="PF00114">
    <property type="entry name" value="Pilin"/>
    <property type="match status" value="1"/>
</dbReference>
<reference evidence="1 2" key="1">
    <citation type="submission" date="2011-01" db="EMBL/GenBank/DDBJ databases">
        <authorList>
            <person name="Muzny D."/>
            <person name="Qin X."/>
            <person name="Deng J."/>
            <person name="Jiang H."/>
            <person name="Liu Y."/>
            <person name="Qu J."/>
            <person name="Song X.-Z."/>
            <person name="Zhang L."/>
            <person name="Thornton R."/>
            <person name="Coyle M."/>
            <person name="Francisco L."/>
            <person name="Jackson L."/>
            <person name="Javaid M."/>
            <person name="Korchina V."/>
            <person name="Kovar C."/>
            <person name="Mata R."/>
            <person name="Mathew T."/>
            <person name="Ngo R."/>
            <person name="Nguyen L."/>
            <person name="Nguyen N."/>
            <person name="Okwuonu G."/>
            <person name="Ongeri F."/>
            <person name="Pham C."/>
            <person name="Simmons D."/>
            <person name="Wilczek-Boney K."/>
            <person name="Hale W."/>
            <person name="Jakkamsetti A."/>
            <person name="Pham P."/>
            <person name="Ruth R."/>
            <person name="San Lucas F."/>
            <person name="Warren J."/>
            <person name="Zhang J."/>
            <person name="Zhao Z."/>
            <person name="Zhou C."/>
            <person name="Zhu D."/>
            <person name="Lee S."/>
            <person name="Bess C."/>
            <person name="Blankenburg K."/>
            <person name="Forbes L."/>
            <person name="Fu Q."/>
            <person name="Gubbala S."/>
            <person name="Hirani K."/>
            <person name="Jayaseelan J.C."/>
            <person name="Lara F."/>
            <person name="Munidasa M."/>
            <person name="Palculict T."/>
            <person name="Patil S."/>
            <person name="Pu L.-L."/>
            <person name="Saada N."/>
            <person name="Tang L."/>
            <person name="Weissenberger G."/>
            <person name="Zhu Y."/>
            <person name="Hemphill L."/>
            <person name="Shang Y."/>
            <person name="Youmans B."/>
            <person name="Ayvaz T."/>
            <person name="Ross M."/>
            <person name="Santibanez J."/>
            <person name="Aqrawi P."/>
            <person name="Gross S."/>
            <person name="Joshi V."/>
            <person name="Fowler G."/>
            <person name="Nazareth L."/>
            <person name="Reid J."/>
            <person name="Worley K."/>
            <person name="Petrosino J."/>
            <person name="Highlander S."/>
            <person name="Gibbs R."/>
        </authorList>
    </citation>
    <scope>NUCLEOTIDE SEQUENCE [LARGE SCALE GENOMIC DNA]</scope>
    <source>
        <strain evidence="1 2">ATCC 33394</strain>
    </source>
</reference>
<dbReference type="GO" id="GO:0009289">
    <property type="term" value="C:pilus"/>
    <property type="evidence" value="ECO:0007669"/>
    <property type="project" value="InterPro"/>
</dbReference>
<evidence type="ECO:0000313" key="2">
    <source>
        <dbReference type="Proteomes" id="UP000004088"/>
    </source>
</evidence>
<comment type="caution">
    <text evidence="1">The sequence shown here is derived from an EMBL/GenBank/DDBJ whole genome shotgun (WGS) entry which is preliminary data.</text>
</comment>
<dbReference type="HOGENOM" id="CLU_1382519_0_0_4"/>
<evidence type="ECO:0008006" key="3">
    <source>
        <dbReference type="Google" id="ProtNLM"/>
    </source>
</evidence>
<sequence length="197" mass="21612">MSANTAKIVILTIVSTAVLLTAYHFCFSCPHISSETQKRSETQQAVAKAASDIEQRQAERSRREMAVAASEISQNEIRQANEQAVKNAVRNKILFEGISSVSGLRTDIAIFLADHARMPDSLNEIGWEGGVTSVTLSSIRMRVGGILVLSFNPEKLRGTIILTPQTNIEAGMITGWDCTSPDIDFIAEALPECRYQR</sequence>
<dbReference type="RefSeq" id="WP_003784822.1">
    <property type="nucleotide sequence ID" value="NZ_GL870929.1"/>
</dbReference>
<accession>F0F304</accession>
<dbReference type="AlphaFoldDB" id="F0F304"/>
<gene>
    <name evidence="1" type="ORF">HMPREF9098_2489</name>
</gene>
<protein>
    <recommendedName>
        <fullName evidence="3">Pilin</fullName>
    </recommendedName>
</protein>
<organism evidence="1 2">
    <name type="scientific">Kingella denitrificans ATCC 33394</name>
    <dbReference type="NCBI Taxonomy" id="888741"/>
    <lineage>
        <taxon>Bacteria</taxon>
        <taxon>Pseudomonadati</taxon>
        <taxon>Pseudomonadota</taxon>
        <taxon>Betaproteobacteria</taxon>
        <taxon>Neisseriales</taxon>
        <taxon>Neisseriaceae</taxon>
        <taxon>Kingella</taxon>
    </lineage>
</organism>
<name>F0F304_9NEIS</name>
<proteinExistence type="predicted"/>